<dbReference type="PROSITE" id="PS50022">
    <property type="entry name" value="FA58C_3"/>
    <property type="match status" value="1"/>
</dbReference>
<dbReference type="Proteomes" id="UP001355206">
    <property type="component" value="Unassembled WGS sequence"/>
</dbReference>
<dbReference type="Pfam" id="PF00754">
    <property type="entry name" value="F5_F8_type_C"/>
    <property type="match status" value="1"/>
</dbReference>
<gene>
    <name evidence="2" type="ORF">MOTC310_22420</name>
</gene>
<sequence>MSIFSRCVRTFGQVNFDHCALRINDYKNAFSDGFNLYDSSGMVIFDGCYLRGVPNIGALVDKYHVNASSTRFKHVLRGKNYFWLGPMHQHFGHFLIGAISRLWPIYRHNVKDFIFVYSHGPEPRALFETDYTRSILGGIGISEDQIIKITDFVAVQNLRVVQPSMVENHSINKLFLQTIDRICVGLGVHRGDIRPSSRAVYVTKQLVTAGVRGILNEQFLAEKLRARGIEVRSPEQLSFAEQITFWNSYKGYMGFAGSSFHMSGFSKRSSFCTISHDRTASGNQVLLDYMGSKSHLYLHASQHISRFGPTSNFSEVMLLDNPDAFVDAVAECIALLESENTNLGQKISYEPKSLLVSAVPDEPFGENICRGAVESQSSQGHISTTNVDAPRSVGALSGALTGQYQISTGEEPFAWWQVDFSEACWIYEVRIFTGRNVMIEASGFRSFSIQTSLDGLNWTNIFVSDGAAEPVCATGELFRWSPNEDTFGRYIRIQALHEKGLLLDQVEVFGEPCVTRRL</sequence>
<dbReference type="RefSeq" id="WP_331303354.1">
    <property type="nucleotide sequence ID" value="NZ_MLCA01000010.1"/>
</dbReference>
<evidence type="ECO:0000313" key="2">
    <source>
        <dbReference type="EMBL" id="MEE7493066.1"/>
    </source>
</evidence>
<dbReference type="Pfam" id="PF04577">
    <property type="entry name" value="Glyco_transf_61"/>
    <property type="match status" value="1"/>
</dbReference>
<reference evidence="2 3" key="1">
    <citation type="journal article" date="2012" name="Genet. Mol. Biol.">
        <title>Analysis of 16S rRNA and mxaF genes revealing insights into Methylobacterium niche-specific plant association.</title>
        <authorList>
            <person name="Dourado M.N."/>
            <person name="Andreote F.D."/>
            <person name="Dini-Andreote F."/>
            <person name="Conti R."/>
            <person name="Araujo J.M."/>
            <person name="Araujo W.L."/>
        </authorList>
    </citation>
    <scope>NUCLEOTIDE SEQUENCE [LARGE SCALE GENOMIC DNA]</scope>
    <source>
        <strain evidence="2 3">TC3-10</strain>
    </source>
</reference>
<evidence type="ECO:0000259" key="1">
    <source>
        <dbReference type="PROSITE" id="PS50022"/>
    </source>
</evidence>
<dbReference type="InterPro" id="IPR008979">
    <property type="entry name" value="Galactose-bd-like_sf"/>
</dbReference>
<dbReference type="EMBL" id="MLCA01000010">
    <property type="protein sequence ID" value="MEE7493066.1"/>
    <property type="molecule type" value="Genomic_DNA"/>
</dbReference>
<evidence type="ECO:0000313" key="3">
    <source>
        <dbReference type="Proteomes" id="UP001355206"/>
    </source>
</evidence>
<proteinExistence type="predicted"/>
<dbReference type="Gene3D" id="2.60.120.260">
    <property type="entry name" value="Galactose-binding domain-like"/>
    <property type="match status" value="1"/>
</dbReference>
<accession>A0ABU7TUD2</accession>
<comment type="caution">
    <text evidence="2">The sequence shown here is derived from an EMBL/GenBank/DDBJ whole genome shotgun (WGS) entry which is preliminary data.</text>
</comment>
<name>A0ABU7TUD2_9HYPH</name>
<feature type="domain" description="F5/8 type C" evidence="1">
    <location>
        <begin position="361"/>
        <end position="511"/>
    </location>
</feature>
<keyword evidence="3" id="KW-1185">Reference proteome</keyword>
<dbReference type="InterPro" id="IPR049625">
    <property type="entry name" value="Glyco_transf_61_cat"/>
</dbReference>
<dbReference type="InterPro" id="IPR000421">
    <property type="entry name" value="FA58C"/>
</dbReference>
<dbReference type="SUPFAM" id="SSF49785">
    <property type="entry name" value="Galactose-binding domain-like"/>
    <property type="match status" value="1"/>
</dbReference>
<organism evidence="2 3">
    <name type="scientific">Methylobacterium oryzae</name>
    <dbReference type="NCBI Taxonomy" id="334852"/>
    <lineage>
        <taxon>Bacteria</taxon>
        <taxon>Pseudomonadati</taxon>
        <taxon>Pseudomonadota</taxon>
        <taxon>Alphaproteobacteria</taxon>
        <taxon>Hyphomicrobiales</taxon>
        <taxon>Methylobacteriaceae</taxon>
        <taxon>Methylobacterium</taxon>
    </lineage>
</organism>
<protein>
    <recommendedName>
        <fullName evidence="1">F5/8 type C domain-containing protein</fullName>
    </recommendedName>
</protein>